<keyword evidence="16" id="KW-0325">Glycoprotein</keyword>
<dbReference type="EMBL" id="RJVU01072388">
    <property type="protein sequence ID" value="ROI36404.1"/>
    <property type="molecule type" value="Genomic_DNA"/>
</dbReference>
<dbReference type="PANTHER" id="PTHR16515:SF60">
    <property type="entry name" value="ZINC FINGER PROTEIN 436"/>
    <property type="match status" value="1"/>
</dbReference>
<evidence type="ECO:0000256" key="6">
    <source>
        <dbReference type="ARBA" id="ARBA00022525"/>
    </source>
</evidence>
<feature type="disulfide bond" evidence="21">
    <location>
        <begin position="180"/>
        <end position="207"/>
    </location>
</feature>
<reference evidence="27 28" key="1">
    <citation type="submission" date="2018-10" db="EMBL/GenBank/DDBJ databases">
        <title>Genome assembly for a Yunnan-Guizhou Plateau 3E fish, Anabarilius grahami (Regan), and its evolutionary and genetic applications.</title>
        <authorList>
            <person name="Jiang W."/>
        </authorList>
    </citation>
    <scope>NUCLEOTIDE SEQUENCE [LARGE SCALE GENOMIC DNA]</scope>
    <source>
        <strain evidence="27">AG-KIZ</strain>
        <tissue evidence="27">Muscle</tissue>
    </source>
</reference>
<dbReference type="FunFam" id="3.30.160.60:FF:000512">
    <property type="entry name" value="zinc finger protein 197 isoform X1"/>
    <property type="match status" value="1"/>
</dbReference>
<evidence type="ECO:0000256" key="14">
    <source>
        <dbReference type="ARBA" id="ARBA00022833"/>
    </source>
</evidence>
<gene>
    <name evidence="27" type="ORF">DPX16_11345</name>
</gene>
<feature type="compositionally biased region" description="Polar residues" evidence="22">
    <location>
        <begin position="408"/>
        <end position="426"/>
    </location>
</feature>
<comment type="function">
    <text evidence="1">Binds to various kinds of negatively charged substances such as heparin, phospholipids, and dextran sulfate. May prevent activation of the intrinsic blood coagulation cascade by binding to phospholipids on the surface of damaged cells.</text>
</comment>
<keyword evidence="8" id="KW-0358">Heparin-binding</keyword>
<evidence type="ECO:0000313" key="27">
    <source>
        <dbReference type="EMBL" id="ROI36404.1"/>
    </source>
</evidence>
<dbReference type="Gene3D" id="2.10.70.10">
    <property type="entry name" value="Complement Module, domain 1"/>
    <property type="match status" value="4"/>
</dbReference>
<feature type="chain" id="PRO_5018080815" description="Beta-2-glycoprotein 1" evidence="23">
    <location>
        <begin position="26"/>
        <end position="1227"/>
    </location>
</feature>
<feature type="domain" description="WAP" evidence="26">
    <location>
        <begin position="21"/>
        <end position="72"/>
    </location>
</feature>
<keyword evidence="13" id="KW-0833">Ubl conjugation pathway</keyword>
<evidence type="ECO:0000313" key="28">
    <source>
        <dbReference type="Proteomes" id="UP000281406"/>
    </source>
</evidence>
<dbReference type="InterPro" id="IPR000436">
    <property type="entry name" value="Sushi_SCR_CCP_dom"/>
</dbReference>
<keyword evidence="11" id="KW-0677">Repeat</keyword>
<feature type="region of interest" description="Disordered" evidence="22">
    <location>
        <begin position="1201"/>
        <end position="1227"/>
    </location>
</feature>
<evidence type="ECO:0000256" key="11">
    <source>
        <dbReference type="ARBA" id="ARBA00022737"/>
    </source>
</evidence>
<evidence type="ECO:0000256" key="13">
    <source>
        <dbReference type="ARBA" id="ARBA00022786"/>
    </source>
</evidence>
<keyword evidence="12 20" id="KW-0863">Zinc-finger</keyword>
<dbReference type="InterPro" id="IPR013087">
    <property type="entry name" value="Znf_C2H2_type"/>
</dbReference>
<feature type="region of interest" description="Disordered" evidence="22">
    <location>
        <begin position="914"/>
        <end position="957"/>
    </location>
</feature>
<evidence type="ECO:0000256" key="20">
    <source>
        <dbReference type="PROSITE-ProRule" id="PRU00042"/>
    </source>
</evidence>
<feature type="signal peptide" evidence="23">
    <location>
        <begin position="1"/>
        <end position="25"/>
    </location>
</feature>
<dbReference type="PROSITE" id="PS00028">
    <property type="entry name" value="ZINC_FINGER_C2H2_1"/>
    <property type="match status" value="4"/>
</dbReference>
<dbReference type="PROSITE" id="PS50923">
    <property type="entry name" value="SUSHI"/>
    <property type="match status" value="3"/>
</dbReference>
<name>A0A3N0XK82_ANAGA</name>
<feature type="compositionally biased region" description="Polar residues" evidence="22">
    <location>
        <begin position="916"/>
        <end position="926"/>
    </location>
</feature>
<feature type="compositionally biased region" description="Polar residues" evidence="22">
    <location>
        <begin position="1024"/>
        <end position="1042"/>
    </location>
</feature>
<evidence type="ECO:0000256" key="23">
    <source>
        <dbReference type="SAM" id="SignalP"/>
    </source>
</evidence>
<dbReference type="SUPFAM" id="SSF57535">
    <property type="entry name" value="Complement control module/SCR domain"/>
    <property type="match status" value="4"/>
</dbReference>
<dbReference type="InterPro" id="IPR050331">
    <property type="entry name" value="Zinc_finger"/>
</dbReference>
<evidence type="ECO:0000256" key="4">
    <source>
        <dbReference type="ARBA" id="ARBA00004906"/>
    </source>
</evidence>
<evidence type="ECO:0000256" key="8">
    <source>
        <dbReference type="ARBA" id="ARBA00022674"/>
    </source>
</evidence>
<evidence type="ECO:0000256" key="10">
    <source>
        <dbReference type="ARBA" id="ARBA00022729"/>
    </source>
</evidence>
<keyword evidence="7 21" id="KW-0768">Sushi</keyword>
<keyword evidence="15 21" id="KW-1015">Disulfide bond</keyword>
<organism evidence="27 28">
    <name type="scientific">Anabarilius grahami</name>
    <name type="common">Kanglang fish</name>
    <name type="synonym">Barilius grahami</name>
    <dbReference type="NCBI Taxonomy" id="495550"/>
    <lineage>
        <taxon>Eukaryota</taxon>
        <taxon>Metazoa</taxon>
        <taxon>Chordata</taxon>
        <taxon>Craniata</taxon>
        <taxon>Vertebrata</taxon>
        <taxon>Euteleostomi</taxon>
        <taxon>Actinopterygii</taxon>
        <taxon>Neopterygii</taxon>
        <taxon>Teleostei</taxon>
        <taxon>Ostariophysi</taxon>
        <taxon>Cypriniformes</taxon>
        <taxon>Xenocyprididae</taxon>
        <taxon>Xenocypridinae</taxon>
        <taxon>Xenocypridinae incertae sedis</taxon>
        <taxon>Anabarilius</taxon>
    </lineage>
</organism>
<evidence type="ECO:0000256" key="9">
    <source>
        <dbReference type="ARBA" id="ARBA00022723"/>
    </source>
</evidence>
<feature type="region of interest" description="Disordered" evidence="22">
    <location>
        <begin position="492"/>
        <end position="518"/>
    </location>
</feature>
<dbReference type="PROSITE" id="PS50157">
    <property type="entry name" value="ZINC_FINGER_C2H2_2"/>
    <property type="match status" value="4"/>
</dbReference>
<feature type="compositionally biased region" description="Basic and acidic residues" evidence="22">
    <location>
        <begin position="506"/>
        <end position="515"/>
    </location>
</feature>
<evidence type="ECO:0000256" key="18">
    <source>
        <dbReference type="ARBA" id="ARBA00029855"/>
    </source>
</evidence>
<feature type="compositionally biased region" description="Polar residues" evidence="22">
    <location>
        <begin position="985"/>
        <end position="997"/>
    </location>
</feature>
<evidence type="ECO:0000256" key="17">
    <source>
        <dbReference type="ARBA" id="ARBA00023242"/>
    </source>
</evidence>
<evidence type="ECO:0000256" key="12">
    <source>
        <dbReference type="ARBA" id="ARBA00022771"/>
    </source>
</evidence>
<feature type="domain" description="C2H2-type" evidence="24">
    <location>
        <begin position="1153"/>
        <end position="1181"/>
    </location>
</feature>
<feature type="compositionally biased region" description="Low complexity" evidence="22">
    <location>
        <begin position="927"/>
        <end position="948"/>
    </location>
</feature>
<dbReference type="SMART" id="SM00355">
    <property type="entry name" value="ZnF_C2H2"/>
    <property type="match status" value="4"/>
</dbReference>
<evidence type="ECO:0000256" key="16">
    <source>
        <dbReference type="ARBA" id="ARBA00023180"/>
    </source>
</evidence>
<evidence type="ECO:0000256" key="19">
    <source>
        <dbReference type="ARBA" id="ARBA00033414"/>
    </source>
</evidence>
<keyword evidence="17" id="KW-0539">Nucleus</keyword>
<evidence type="ECO:0000259" key="25">
    <source>
        <dbReference type="PROSITE" id="PS50923"/>
    </source>
</evidence>
<feature type="domain" description="C2H2-type" evidence="24">
    <location>
        <begin position="1069"/>
        <end position="1096"/>
    </location>
</feature>
<comment type="subcellular location">
    <subcellularLocation>
        <location evidence="2">Nucleus</location>
    </subcellularLocation>
    <subcellularLocation>
        <location evidence="3">Secreted</location>
    </subcellularLocation>
</comment>
<evidence type="ECO:0000256" key="2">
    <source>
        <dbReference type="ARBA" id="ARBA00004123"/>
    </source>
</evidence>
<dbReference type="InterPro" id="IPR035976">
    <property type="entry name" value="Sushi/SCR/CCP_sf"/>
</dbReference>
<feature type="compositionally biased region" description="Acidic residues" evidence="22">
    <location>
        <begin position="1218"/>
        <end position="1227"/>
    </location>
</feature>
<evidence type="ECO:0000259" key="26">
    <source>
        <dbReference type="PROSITE" id="PS51390"/>
    </source>
</evidence>
<keyword evidence="9" id="KW-0479">Metal-binding</keyword>
<dbReference type="Proteomes" id="UP000281406">
    <property type="component" value="Unassembled WGS sequence"/>
</dbReference>
<feature type="domain" description="C2H2-type" evidence="24">
    <location>
        <begin position="1097"/>
        <end position="1124"/>
    </location>
</feature>
<dbReference type="GO" id="GO:0010468">
    <property type="term" value="P:regulation of gene expression"/>
    <property type="evidence" value="ECO:0007669"/>
    <property type="project" value="TreeGrafter"/>
</dbReference>
<dbReference type="GO" id="GO:0005576">
    <property type="term" value="C:extracellular region"/>
    <property type="evidence" value="ECO:0007669"/>
    <property type="project" value="UniProtKB-SubCell"/>
</dbReference>
<keyword evidence="28" id="KW-1185">Reference proteome</keyword>
<dbReference type="PROSITE" id="PS51390">
    <property type="entry name" value="WAP"/>
    <property type="match status" value="1"/>
</dbReference>
<dbReference type="GO" id="GO:0030414">
    <property type="term" value="F:peptidase inhibitor activity"/>
    <property type="evidence" value="ECO:0007669"/>
    <property type="project" value="InterPro"/>
</dbReference>
<accession>A0A3N0XK82</accession>
<feature type="disulfide bond" evidence="21">
    <location>
        <begin position="212"/>
        <end position="255"/>
    </location>
</feature>
<dbReference type="FunFam" id="3.30.160.60:FF:000446">
    <property type="entry name" value="Zinc finger protein"/>
    <property type="match status" value="2"/>
</dbReference>
<evidence type="ECO:0000259" key="24">
    <source>
        <dbReference type="PROSITE" id="PS50157"/>
    </source>
</evidence>
<feature type="region of interest" description="Disordered" evidence="22">
    <location>
        <begin position="1003"/>
        <end position="1043"/>
    </location>
</feature>
<keyword evidence="14" id="KW-0862">Zinc</keyword>
<keyword evidence="6" id="KW-0964">Secreted</keyword>
<feature type="domain" description="Sushi" evidence="25">
    <location>
        <begin position="210"/>
        <end position="269"/>
    </location>
</feature>
<dbReference type="GO" id="GO:0005634">
    <property type="term" value="C:nucleus"/>
    <property type="evidence" value="ECO:0007669"/>
    <property type="project" value="UniProtKB-SubCell"/>
</dbReference>
<dbReference type="Pfam" id="PF00095">
    <property type="entry name" value="WAP"/>
    <property type="match status" value="1"/>
</dbReference>
<dbReference type="GO" id="GO:0008201">
    <property type="term" value="F:heparin binding"/>
    <property type="evidence" value="ECO:0007669"/>
    <property type="project" value="UniProtKB-KW"/>
</dbReference>
<feature type="domain" description="C2H2-type" evidence="24">
    <location>
        <begin position="1125"/>
        <end position="1152"/>
    </location>
</feature>
<dbReference type="InterPro" id="IPR008197">
    <property type="entry name" value="WAP_dom"/>
</dbReference>
<dbReference type="InterPro" id="IPR036236">
    <property type="entry name" value="Znf_C2H2_sf"/>
</dbReference>
<feature type="region of interest" description="Disordered" evidence="22">
    <location>
        <begin position="403"/>
        <end position="426"/>
    </location>
</feature>
<evidence type="ECO:0000256" key="7">
    <source>
        <dbReference type="ARBA" id="ARBA00022659"/>
    </source>
</evidence>
<comment type="caution">
    <text evidence="27">The sequence shown here is derived from an EMBL/GenBank/DDBJ whole genome shotgun (WGS) entry which is preliminary data.</text>
</comment>
<protein>
    <recommendedName>
        <fullName evidence="5">Beta-2-glycoprotein 1</fullName>
    </recommendedName>
    <alternativeName>
        <fullName evidence="18">Apolipoprotein H</fullName>
    </alternativeName>
    <alternativeName>
        <fullName evidence="19">Beta-2-glycoprotein I</fullName>
    </alternativeName>
</protein>
<dbReference type="PANTHER" id="PTHR16515">
    <property type="entry name" value="PR DOMAIN ZINC FINGER PROTEIN"/>
    <property type="match status" value="1"/>
</dbReference>
<feature type="domain" description="Sushi" evidence="25">
    <location>
        <begin position="73"/>
        <end position="136"/>
    </location>
</feature>
<dbReference type="GO" id="GO:0008270">
    <property type="term" value="F:zinc ion binding"/>
    <property type="evidence" value="ECO:0007669"/>
    <property type="project" value="UniProtKB-KW"/>
</dbReference>
<dbReference type="Pfam" id="PF09014">
    <property type="entry name" value="Sushi_2"/>
    <property type="match status" value="1"/>
</dbReference>
<evidence type="ECO:0000256" key="1">
    <source>
        <dbReference type="ARBA" id="ARBA00003651"/>
    </source>
</evidence>
<dbReference type="AlphaFoldDB" id="A0A3N0XK82"/>
<proteinExistence type="predicted"/>
<keyword evidence="10 23" id="KW-0732">Signal</keyword>
<evidence type="ECO:0000256" key="21">
    <source>
        <dbReference type="PROSITE-ProRule" id="PRU00302"/>
    </source>
</evidence>
<dbReference type="OrthoDB" id="3437960at2759"/>
<evidence type="ECO:0000256" key="22">
    <source>
        <dbReference type="SAM" id="MobiDB-lite"/>
    </source>
</evidence>
<evidence type="ECO:0000256" key="3">
    <source>
        <dbReference type="ARBA" id="ARBA00004613"/>
    </source>
</evidence>
<feature type="region of interest" description="Disordered" evidence="22">
    <location>
        <begin position="978"/>
        <end position="997"/>
    </location>
</feature>
<sequence length="1227" mass="134699">MEGSLLVSLLCVWALSSLSAASVDATEQCPERILGNERRQTCPKKCQQDKDCGNKRQCLCDGQCGLSCVAPGRTCPWPLPPAKTSDVVLLSPLPSFSALLEVRCKPGYTMHNGLDATIRRCQGDRQWSGDEPVCTASPGGDLAAEPVLVPEVSCALPDYDDDLLSVQGSAAVGSTIQYQCASGSVLIGNSENICLEDQTWQYPHPICRRVVCPPPKEVDRGHLVAVQRTEYEVGDTIYYLCKKTFLLDGPNQVTCLPNGTWNAEPACRARCPVPSQRSRVIVGGIKRWPYDLTDGVVAHGENVTFFCKHPEKLCSFTATEVCVDGQLKAPSCFLEVAMRKQQALDRIGETIPQIKWTDLSATKDCQMSVGQEGELSDEGLSLRTESKNKDAFLVPPHEQTEVVKDYSKQNSPKYESDSNQTSPLENQTVKNKILTFDENTRSLPTNMQLIPKMESDNARTEACEVPTKATNIAKISTNDLLEIKVQRQSILNKGFHNDKPPSPAENNRKSKELSTHNKTQVVDVAHARESKLGMDINANKERLEYSKDCTEDNKTQTLCNVREERLDFGRNTAMSAGDFLGQNEGDEVLDLSLPKKKDRSKESEWVVDPEYEGSLHMEVDEIEDEPQHVEVEQEDDNEMCWIPLVSESNTYLPQYWDGHLSSPSIEAMPNPSYPTIITPDPMDTLLIDDQGIPYTLTPDGQKVPQIDNIQHAEGLSEQTVLSPRQVEDKPSSFADEQEIADSRLQTQPNSLCTNMSLGHVSVETSQVAPNLEPKSSYSSIALAKTSMIPAVSDMASVPIQIVANTTGSNTPILLLPPSQLQSLSSSASKANPGLITLSLPIPLSQNTQSSPMFLVLSSPQVSSTQSSSSPGQLSQISSSSTAALPLATCPLDLGSTLSSRPSLLSLSTVSSATTTDISGLNNPSNLPASPTSSTASSSTSTVTSTSPTKQFSTDAFSDTPVPTSFREALLRLAVSVEKKQENQPEMHSVTTPSSCSEATKLDSSATVHDSKNQETEVNCDGETESTSVDQTDSLDTISSTSPLRPISPAISINHPKNQDPQALGPRRILYCQYCPRVFYYLSDLERHSITHSQSKPHVCHLCGKAFKRSSHLERHKHIHTGQRNFVCQLCPRRFRESGELLRHQRVHTGEKPFQCLICHMRFAERNTLRRHTKRKHQGQHLEAMDIKVKPESGGISLAGIQEESEENAEWYSSTVPEMESDSDTGEE</sequence>
<feature type="domain" description="Sushi" evidence="25">
    <location>
        <begin position="152"/>
        <end position="209"/>
    </location>
</feature>
<evidence type="ECO:0000256" key="15">
    <source>
        <dbReference type="ARBA" id="ARBA00023157"/>
    </source>
</evidence>
<dbReference type="InterPro" id="IPR015104">
    <property type="entry name" value="Sushi_2"/>
</dbReference>
<dbReference type="Pfam" id="PF00084">
    <property type="entry name" value="Sushi"/>
    <property type="match status" value="3"/>
</dbReference>
<comment type="caution">
    <text evidence="21">Lacks conserved residue(s) required for the propagation of feature annotation.</text>
</comment>
<dbReference type="SUPFAM" id="SSF57667">
    <property type="entry name" value="beta-beta-alpha zinc fingers"/>
    <property type="match status" value="2"/>
</dbReference>
<evidence type="ECO:0000256" key="5">
    <source>
        <dbReference type="ARBA" id="ARBA00020104"/>
    </source>
</evidence>
<dbReference type="CDD" id="cd00033">
    <property type="entry name" value="CCP"/>
    <property type="match status" value="3"/>
</dbReference>
<dbReference type="Pfam" id="PF00096">
    <property type="entry name" value="zf-C2H2"/>
    <property type="match status" value="3"/>
</dbReference>
<comment type="pathway">
    <text evidence="4">Protein modification; protein ubiquitination.</text>
</comment>
<dbReference type="SMART" id="SM00032">
    <property type="entry name" value="CCP"/>
    <property type="match status" value="3"/>
</dbReference>
<dbReference type="Gene3D" id="3.30.160.60">
    <property type="entry name" value="Classic Zinc Finger"/>
    <property type="match status" value="3"/>
</dbReference>